<dbReference type="SUPFAM" id="SSF47473">
    <property type="entry name" value="EF-hand"/>
    <property type="match status" value="1"/>
</dbReference>
<keyword evidence="5" id="KW-1185">Reference proteome</keyword>
<dbReference type="InterPro" id="IPR002048">
    <property type="entry name" value="EF_hand_dom"/>
</dbReference>
<dbReference type="AlphaFoldDB" id="A0AAD1XWP7"/>
<feature type="domain" description="EF-hand" evidence="3">
    <location>
        <begin position="466"/>
        <end position="501"/>
    </location>
</feature>
<dbReference type="InterPro" id="IPR018247">
    <property type="entry name" value="EF_Hand_1_Ca_BS"/>
</dbReference>
<sequence>MDSFKPGSTFYTQNSTQINPFKSTSFNSNFQNPKASTSNTTYISKKPKRPQTSNIYKPGFTKKLTKERKRVTINLDKNSTEISTSSITYPRKILRPSSAFNTIQESKGPQEEDGEFYSRFDIKSAKSITEDHESKPGSSQVSKRHSILALKPALKSVKLTPQKKKPKEKIYRMKKKIVRGATRRNIPAVSSSLNLKRERVKIFKGGAMSFLTNNSMNLDPQTEDRLRQYRNSYGVKSIKERKQNLHKLRVLMHKNRRIHSADPRKRSPKFLVNLQNYQKEYKMDRSNLSQDSLYKMIWKTLLYLIDKKSLQIEELLIKDIKGVLGFIKEMINKDSKGKVDESKSDVSGEISLDSQEQDEQHYLNEEQFYALLDKLRLNDDKNFSKKFFTLFCFSGKGRVNYYELFQRIFQFCLIKKCDLLQSGRKKSKKKKRLKFLRKTTTYTSGFGKNIDILLQKGPSQDKITKEFNDMFDRYFELCDEDDSGTIDKKEFYTLLRLNVNDYKDRNLLKDCINDIYHNHPTKKGESVVELSKDEFKTVLMHNKIIRSLIDKTLKIIKTLTKMIEADLEKMFQNTLGIDQKESNLPIQPLPTTNSNGTMHQDFEKLYCALKEIEQIHFKNKRYYKALKD</sequence>
<evidence type="ECO:0000313" key="5">
    <source>
        <dbReference type="Proteomes" id="UP001295684"/>
    </source>
</evidence>
<organism evidence="4 5">
    <name type="scientific">Euplotes crassus</name>
    <dbReference type="NCBI Taxonomy" id="5936"/>
    <lineage>
        <taxon>Eukaryota</taxon>
        <taxon>Sar</taxon>
        <taxon>Alveolata</taxon>
        <taxon>Ciliophora</taxon>
        <taxon>Intramacronucleata</taxon>
        <taxon>Spirotrichea</taxon>
        <taxon>Hypotrichia</taxon>
        <taxon>Euplotida</taxon>
        <taxon>Euplotidae</taxon>
        <taxon>Moneuplotes</taxon>
    </lineage>
</organism>
<dbReference type="InterPro" id="IPR011992">
    <property type="entry name" value="EF-hand-dom_pair"/>
</dbReference>
<feature type="compositionally biased region" description="Polar residues" evidence="2">
    <location>
        <begin position="9"/>
        <end position="43"/>
    </location>
</feature>
<keyword evidence="1" id="KW-0106">Calcium</keyword>
<dbReference type="Proteomes" id="UP001295684">
    <property type="component" value="Unassembled WGS sequence"/>
</dbReference>
<feature type="region of interest" description="Disordered" evidence="2">
    <location>
        <begin position="1"/>
        <end position="63"/>
    </location>
</feature>
<evidence type="ECO:0000256" key="1">
    <source>
        <dbReference type="ARBA" id="ARBA00022837"/>
    </source>
</evidence>
<evidence type="ECO:0000259" key="3">
    <source>
        <dbReference type="PROSITE" id="PS50222"/>
    </source>
</evidence>
<evidence type="ECO:0000313" key="4">
    <source>
        <dbReference type="EMBL" id="CAI2380229.1"/>
    </source>
</evidence>
<proteinExistence type="predicted"/>
<dbReference type="PROSITE" id="PS00018">
    <property type="entry name" value="EF_HAND_1"/>
    <property type="match status" value="1"/>
</dbReference>
<comment type="caution">
    <text evidence="4">The sequence shown here is derived from an EMBL/GenBank/DDBJ whole genome shotgun (WGS) entry which is preliminary data.</text>
</comment>
<dbReference type="Gene3D" id="1.10.238.10">
    <property type="entry name" value="EF-hand"/>
    <property type="match status" value="1"/>
</dbReference>
<reference evidence="4" key="1">
    <citation type="submission" date="2023-07" db="EMBL/GenBank/DDBJ databases">
        <authorList>
            <consortium name="AG Swart"/>
            <person name="Singh M."/>
            <person name="Singh A."/>
            <person name="Seah K."/>
            <person name="Emmerich C."/>
        </authorList>
    </citation>
    <scope>NUCLEOTIDE SEQUENCE</scope>
    <source>
        <strain evidence="4">DP1</strain>
    </source>
</reference>
<dbReference type="EMBL" id="CAMPGE010022167">
    <property type="protein sequence ID" value="CAI2380229.1"/>
    <property type="molecule type" value="Genomic_DNA"/>
</dbReference>
<protein>
    <recommendedName>
        <fullName evidence="3">EF-hand domain-containing protein</fullName>
    </recommendedName>
</protein>
<dbReference type="PROSITE" id="PS50222">
    <property type="entry name" value="EF_HAND_2"/>
    <property type="match status" value="1"/>
</dbReference>
<gene>
    <name evidence="4" type="ORF">ECRASSUSDP1_LOCUS21661</name>
</gene>
<name>A0AAD1XWP7_EUPCR</name>
<evidence type="ECO:0000256" key="2">
    <source>
        <dbReference type="SAM" id="MobiDB-lite"/>
    </source>
</evidence>
<dbReference type="GO" id="GO:0005509">
    <property type="term" value="F:calcium ion binding"/>
    <property type="evidence" value="ECO:0007669"/>
    <property type="project" value="InterPro"/>
</dbReference>
<accession>A0AAD1XWP7</accession>